<dbReference type="GO" id="GO:0005886">
    <property type="term" value="C:plasma membrane"/>
    <property type="evidence" value="ECO:0007669"/>
    <property type="project" value="UniProtKB-SubCell"/>
</dbReference>
<dbReference type="PANTHER" id="PTHR35011:SF2">
    <property type="entry name" value="2,3-DIKETO-L-GULONATE TRAP TRANSPORTER SMALL PERMEASE PROTEIN YIAM"/>
    <property type="match status" value="1"/>
</dbReference>
<evidence type="ECO:0000313" key="12">
    <source>
        <dbReference type="Proteomes" id="UP000294599"/>
    </source>
</evidence>
<name>A0A4S3L002_9GAMM</name>
<evidence type="ECO:0000259" key="10">
    <source>
        <dbReference type="Pfam" id="PF04290"/>
    </source>
</evidence>
<keyword evidence="3" id="KW-1003">Cell membrane</keyword>
<feature type="transmembrane region" description="Helical" evidence="9">
    <location>
        <begin position="91"/>
        <end position="112"/>
    </location>
</feature>
<evidence type="ECO:0000256" key="9">
    <source>
        <dbReference type="RuleBase" id="RU369079"/>
    </source>
</evidence>
<feature type="transmembrane region" description="Helical" evidence="9">
    <location>
        <begin position="20"/>
        <end position="40"/>
    </location>
</feature>
<evidence type="ECO:0000256" key="2">
    <source>
        <dbReference type="ARBA" id="ARBA00022448"/>
    </source>
</evidence>
<gene>
    <name evidence="11" type="ORF">EDC25_10136</name>
</gene>
<evidence type="ECO:0000256" key="4">
    <source>
        <dbReference type="ARBA" id="ARBA00022519"/>
    </source>
</evidence>
<dbReference type="Pfam" id="PF04290">
    <property type="entry name" value="DctQ"/>
    <property type="match status" value="1"/>
</dbReference>
<dbReference type="GO" id="GO:0022857">
    <property type="term" value="F:transmembrane transporter activity"/>
    <property type="evidence" value="ECO:0007669"/>
    <property type="project" value="UniProtKB-UniRule"/>
</dbReference>
<comment type="similarity">
    <text evidence="8 9">Belongs to the TRAP transporter small permease family.</text>
</comment>
<reference evidence="11 12" key="1">
    <citation type="submission" date="2019-03" db="EMBL/GenBank/DDBJ databases">
        <title>Genomic Encyclopedia of Type Strains, Phase IV (KMG-IV): sequencing the most valuable type-strain genomes for metagenomic binning, comparative biology and taxonomic classification.</title>
        <authorList>
            <person name="Goeker M."/>
        </authorList>
    </citation>
    <scope>NUCLEOTIDE SEQUENCE [LARGE SCALE GENOMIC DNA]</scope>
    <source>
        <strain evidence="11 12">DSM 21944</strain>
    </source>
</reference>
<accession>A0A4S3L002</accession>
<evidence type="ECO:0000256" key="1">
    <source>
        <dbReference type="ARBA" id="ARBA00004429"/>
    </source>
</evidence>
<dbReference type="AlphaFoldDB" id="A0A4S3L002"/>
<evidence type="ECO:0000256" key="5">
    <source>
        <dbReference type="ARBA" id="ARBA00022692"/>
    </source>
</evidence>
<dbReference type="EMBL" id="SMAF01000001">
    <property type="protein sequence ID" value="TCT01181.1"/>
    <property type="molecule type" value="Genomic_DNA"/>
</dbReference>
<keyword evidence="4 9" id="KW-0997">Cell inner membrane</keyword>
<dbReference type="PANTHER" id="PTHR35011">
    <property type="entry name" value="2,3-DIKETO-L-GULONATE TRAP TRANSPORTER SMALL PERMEASE PROTEIN YIAM"/>
    <property type="match status" value="1"/>
</dbReference>
<comment type="subcellular location">
    <subcellularLocation>
        <location evidence="1 9">Cell inner membrane</location>
        <topology evidence="1 9">Multi-pass membrane protein</topology>
    </subcellularLocation>
</comment>
<dbReference type="InterPro" id="IPR007387">
    <property type="entry name" value="TRAP_DctQ"/>
</dbReference>
<dbReference type="OrthoDB" id="5567560at2"/>
<evidence type="ECO:0000256" key="3">
    <source>
        <dbReference type="ARBA" id="ARBA00022475"/>
    </source>
</evidence>
<keyword evidence="12" id="KW-1185">Reference proteome</keyword>
<organism evidence="11 12">
    <name type="scientific">Pseudofulvimonas gallinarii</name>
    <dbReference type="NCBI Taxonomy" id="634155"/>
    <lineage>
        <taxon>Bacteria</taxon>
        <taxon>Pseudomonadati</taxon>
        <taxon>Pseudomonadota</taxon>
        <taxon>Gammaproteobacteria</taxon>
        <taxon>Lysobacterales</taxon>
        <taxon>Rhodanobacteraceae</taxon>
        <taxon>Pseudofulvimonas</taxon>
    </lineage>
</organism>
<keyword evidence="5 9" id="KW-0812">Transmembrane</keyword>
<comment type="function">
    <text evidence="9">Part of the tripartite ATP-independent periplasmic (TRAP) transport system.</text>
</comment>
<dbReference type="GO" id="GO:0015740">
    <property type="term" value="P:C4-dicarboxylate transport"/>
    <property type="evidence" value="ECO:0007669"/>
    <property type="project" value="TreeGrafter"/>
</dbReference>
<keyword evidence="7 9" id="KW-0472">Membrane</keyword>
<dbReference type="RefSeq" id="WP_123521893.1">
    <property type="nucleotide sequence ID" value="NZ_JBHLWF010000005.1"/>
</dbReference>
<comment type="subunit">
    <text evidence="9">The complex comprises the extracytoplasmic solute receptor protein and the two transmembrane proteins.</text>
</comment>
<evidence type="ECO:0000313" key="11">
    <source>
        <dbReference type="EMBL" id="TCT01181.1"/>
    </source>
</evidence>
<comment type="caution">
    <text evidence="11">The sequence shown here is derived from an EMBL/GenBank/DDBJ whole genome shotgun (WGS) entry which is preliminary data.</text>
</comment>
<dbReference type="Proteomes" id="UP000294599">
    <property type="component" value="Unassembled WGS sequence"/>
</dbReference>
<dbReference type="InterPro" id="IPR055348">
    <property type="entry name" value="DctQ"/>
</dbReference>
<evidence type="ECO:0000256" key="8">
    <source>
        <dbReference type="ARBA" id="ARBA00038436"/>
    </source>
</evidence>
<evidence type="ECO:0000256" key="7">
    <source>
        <dbReference type="ARBA" id="ARBA00023136"/>
    </source>
</evidence>
<feature type="transmembrane region" description="Helical" evidence="9">
    <location>
        <begin position="132"/>
        <end position="151"/>
    </location>
</feature>
<protein>
    <recommendedName>
        <fullName evidence="9">TRAP transporter small permease protein</fullName>
    </recommendedName>
</protein>
<proteinExistence type="inferred from homology"/>
<feature type="domain" description="Tripartite ATP-independent periplasmic transporters DctQ component" evidence="10">
    <location>
        <begin position="28"/>
        <end position="155"/>
    </location>
</feature>
<feature type="transmembrane region" description="Helical" evidence="9">
    <location>
        <begin position="52"/>
        <end position="70"/>
    </location>
</feature>
<keyword evidence="2 9" id="KW-0813">Transport</keyword>
<evidence type="ECO:0000256" key="6">
    <source>
        <dbReference type="ARBA" id="ARBA00022989"/>
    </source>
</evidence>
<keyword evidence="6 9" id="KW-1133">Transmembrane helix</keyword>
<sequence length="167" mass="17743">MSVARKNAWAGALHRLEDGVLALAVFALVLLATASIVLRTGFDTGLPWLDPLLRMLVLWLAMLGAMAAAREGRHIGLDIAARWLPALAARVVRMLTYGFAAAISAILAWQALRMVRDEYEIGGIAFASVPSWLAQAILPFGLAVIALRLAAAAFRAPTPPADGIPGH</sequence>